<dbReference type="AlphaFoldDB" id="A0A967AWP0"/>
<protein>
    <recommendedName>
        <fullName evidence="3">Lipocalin-like domain-containing protein</fullName>
    </recommendedName>
</protein>
<reference evidence="1" key="2">
    <citation type="submission" date="2020-03" db="EMBL/GenBank/DDBJ databases">
        <title>Flavobacteriaceae bacterium strain TP-CH-4, a member of the family Flavobacteriaceae isolated from a deep-sea seamount.</title>
        <authorList>
            <person name="Zhang D.-C."/>
        </authorList>
    </citation>
    <scope>NUCLEOTIDE SEQUENCE</scope>
    <source>
        <strain evidence="1">TP-CH-4</strain>
    </source>
</reference>
<keyword evidence="2" id="KW-1185">Reference proteome</keyword>
<evidence type="ECO:0008006" key="3">
    <source>
        <dbReference type="Google" id="ProtNLM"/>
    </source>
</evidence>
<evidence type="ECO:0000313" key="1">
    <source>
        <dbReference type="EMBL" id="NHF60520.1"/>
    </source>
</evidence>
<dbReference type="EMBL" id="VIKU02000004">
    <property type="protein sequence ID" value="NHF60520.1"/>
    <property type="molecule type" value="Genomic_DNA"/>
</dbReference>
<reference evidence="1" key="1">
    <citation type="submission" date="2019-07" db="EMBL/GenBank/DDBJ databases">
        <authorList>
            <person name="De-Chao Zhang Q."/>
        </authorList>
    </citation>
    <scope>NUCLEOTIDE SEQUENCE</scope>
    <source>
        <strain evidence="1">TP-CH-4</strain>
    </source>
</reference>
<accession>A0A967AWP0</accession>
<sequence>MKNGVQLIGLLLLVLSLINLSCKKEEFEFIGTPPEQALPPDSNVANLLQRISLKDGSDDNIIDGANCLTLVLPVTVTVNGTVVVVETPNDFDTIEDIFELMDDDNDTLEITFPIAVTLNDFTELTVSDQNELDALAQACGPENQEDDDIECVDIKYPFGASLFNPNSELTSTISIQNDQMLYNFILDLDPEDIVSIDFPIIVILNDRTEKEVFGLVELESIIENAKDSCDEDDDNDFDDDDCDDCTTSQLTDVLVDCPDWRVDKLERNDQDLEDNYTDYLISFENDGTLTALFNTNSFAGTWETNGSGNNISVTINIPSLPDFNATWNLNEIEQDQNESKVDLRMGDDRLRFKSDCVSNNDVDDSALVQVLTTGDWYVTNYFDDGDETALFDGLVFNFALDGSATASETGTTTNGSWTTNMGNETNVELNLNFGTNPPFDQLLEDWDVLEANDNIIRLKDISGGTDDIDFLTFRRNPIDNGNTSSDLSTVIIDGIWTVSSYRDNGTDQTTDYAGFTFDFNSNGTVIASNGGTTNGTWAAQNGDNQLTLDFGNTIPLNEFNDDWDVILATETVIRLSDVSGGNGDIDMLVFTKQ</sequence>
<evidence type="ECO:0000313" key="2">
    <source>
        <dbReference type="Proteomes" id="UP000707206"/>
    </source>
</evidence>
<comment type="caution">
    <text evidence="1">The sequence shown here is derived from an EMBL/GenBank/DDBJ whole genome shotgun (WGS) entry which is preliminary data.</text>
</comment>
<dbReference type="Proteomes" id="UP000707206">
    <property type="component" value="Unassembled WGS sequence"/>
</dbReference>
<proteinExistence type="predicted"/>
<name>A0A967AWP0_9FLAO</name>
<gene>
    <name evidence="1" type="ORF">FK220_014285</name>
</gene>
<organism evidence="1 2">
    <name type="scientific">Pelagihabitans pacificus</name>
    <dbReference type="NCBI Taxonomy" id="2696054"/>
    <lineage>
        <taxon>Bacteria</taxon>
        <taxon>Pseudomonadati</taxon>
        <taxon>Bacteroidota</taxon>
        <taxon>Flavobacteriia</taxon>
        <taxon>Flavobacteriales</taxon>
        <taxon>Flavobacteriaceae</taxon>
        <taxon>Pelagihabitans</taxon>
    </lineage>
</organism>
<dbReference type="RefSeq" id="WP_152575019.1">
    <property type="nucleotide sequence ID" value="NZ_VIKU02000004.1"/>
</dbReference>